<dbReference type="Pfam" id="PF05154">
    <property type="entry name" value="TM2"/>
    <property type="match status" value="1"/>
</dbReference>
<feature type="domain" description="TM2" evidence="6">
    <location>
        <begin position="69"/>
        <end position="119"/>
    </location>
</feature>
<dbReference type="EMBL" id="GL883077">
    <property type="protein sequence ID" value="EGF92341.1"/>
    <property type="molecule type" value="Genomic_DNA"/>
</dbReference>
<protein>
    <submittedName>
        <fullName evidence="7">TM2 domain protein</fullName>
    </submittedName>
</protein>
<dbReference type="InterPro" id="IPR007829">
    <property type="entry name" value="TM2"/>
</dbReference>
<keyword evidence="2 5" id="KW-0812">Transmembrane</keyword>
<keyword evidence="8" id="KW-1185">Reference proteome</keyword>
<sequence length="135" mass="15110">MTMQGTVLQYERETNTGFISGFDGNRYSFARINWTTGNVEPRVGLTVDFEIVDKTATQIIVVKSANANGRTRLAAILFALLLGGIGIHKFYLGRTVWGIVYLLFCWTFIPAIIALIEGILYAAMSEEDFNKKYNS</sequence>
<evidence type="ECO:0000256" key="4">
    <source>
        <dbReference type="ARBA" id="ARBA00023136"/>
    </source>
</evidence>
<evidence type="ECO:0000256" key="2">
    <source>
        <dbReference type="ARBA" id="ARBA00022692"/>
    </source>
</evidence>
<feature type="transmembrane region" description="Helical" evidence="5">
    <location>
        <begin position="98"/>
        <end position="123"/>
    </location>
</feature>
<accession>F4QLS2</accession>
<keyword evidence="3 5" id="KW-1133">Transmembrane helix</keyword>
<dbReference type="HOGENOM" id="CLU_081297_4_0_5"/>
<dbReference type="STRING" id="715226.ABI_07770"/>
<evidence type="ECO:0000256" key="1">
    <source>
        <dbReference type="ARBA" id="ARBA00004141"/>
    </source>
</evidence>
<evidence type="ECO:0000313" key="7">
    <source>
        <dbReference type="EMBL" id="EGF92341.1"/>
    </source>
</evidence>
<gene>
    <name evidence="7" type="ORF">ABI_07770</name>
</gene>
<keyword evidence="4 5" id="KW-0472">Membrane</keyword>
<dbReference type="Proteomes" id="UP000006512">
    <property type="component" value="Unassembled WGS sequence"/>
</dbReference>
<dbReference type="AlphaFoldDB" id="F4QLS2"/>
<organism evidence="7 8">
    <name type="scientific">Asticcacaulis biprosthecium C19</name>
    <dbReference type="NCBI Taxonomy" id="715226"/>
    <lineage>
        <taxon>Bacteria</taxon>
        <taxon>Pseudomonadati</taxon>
        <taxon>Pseudomonadota</taxon>
        <taxon>Alphaproteobacteria</taxon>
        <taxon>Caulobacterales</taxon>
        <taxon>Caulobacteraceae</taxon>
        <taxon>Asticcacaulis</taxon>
    </lineage>
</organism>
<evidence type="ECO:0000259" key="6">
    <source>
        <dbReference type="Pfam" id="PF05154"/>
    </source>
</evidence>
<name>F4QLS2_9CAUL</name>
<feature type="transmembrane region" description="Helical" evidence="5">
    <location>
        <begin position="73"/>
        <end position="92"/>
    </location>
</feature>
<dbReference type="GO" id="GO:0016020">
    <property type="term" value="C:membrane"/>
    <property type="evidence" value="ECO:0007669"/>
    <property type="project" value="UniProtKB-SubCell"/>
</dbReference>
<proteinExistence type="predicted"/>
<evidence type="ECO:0000313" key="8">
    <source>
        <dbReference type="Proteomes" id="UP000006512"/>
    </source>
</evidence>
<evidence type="ECO:0000256" key="3">
    <source>
        <dbReference type="ARBA" id="ARBA00022989"/>
    </source>
</evidence>
<dbReference type="eggNOG" id="COG2314">
    <property type="taxonomic scope" value="Bacteria"/>
</dbReference>
<evidence type="ECO:0000256" key="5">
    <source>
        <dbReference type="SAM" id="Phobius"/>
    </source>
</evidence>
<comment type="subcellular location">
    <subcellularLocation>
        <location evidence="1">Membrane</location>
        <topology evidence="1">Multi-pass membrane protein</topology>
    </subcellularLocation>
</comment>
<reference evidence="8" key="1">
    <citation type="submission" date="2011-03" db="EMBL/GenBank/DDBJ databases">
        <title>Draft genome sequence of Brevundimonas diminuta.</title>
        <authorList>
            <person name="Brown P.J.B."/>
            <person name="Buechlein A."/>
            <person name="Hemmerich C."/>
            <person name="Brun Y.V."/>
        </authorList>
    </citation>
    <scope>NUCLEOTIDE SEQUENCE [LARGE SCALE GENOMIC DNA]</scope>
    <source>
        <strain evidence="8">C19</strain>
    </source>
</reference>